<dbReference type="InterPro" id="IPR016040">
    <property type="entry name" value="NAD(P)-bd_dom"/>
</dbReference>
<dbReference type="SUPFAM" id="SSF51735">
    <property type="entry name" value="NAD(P)-binding Rossmann-fold domains"/>
    <property type="match status" value="1"/>
</dbReference>
<evidence type="ECO:0000313" key="2">
    <source>
        <dbReference type="EMBL" id="ABE34025.1"/>
    </source>
</evidence>
<dbReference type="PANTHER" id="PTHR15020:SF11">
    <property type="entry name" value="OS06G0360300 PROTEIN"/>
    <property type="match status" value="1"/>
</dbReference>
<dbReference type="KEGG" id="bxe:Bxe_B1955"/>
<protein>
    <recommendedName>
        <fullName evidence="1">NAD(P)-binding domain-containing protein</fullName>
    </recommendedName>
</protein>
<evidence type="ECO:0000259" key="1">
    <source>
        <dbReference type="Pfam" id="PF13460"/>
    </source>
</evidence>
<feature type="domain" description="NAD(P)-binding" evidence="1">
    <location>
        <begin position="23"/>
        <end position="211"/>
    </location>
</feature>
<dbReference type="Proteomes" id="UP000001817">
    <property type="component" value="Chromosome 2"/>
</dbReference>
<dbReference type="STRING" id="266265.Bxe_B1955"/>
<name>Q13PG4_PARXL</name>
<dbReference type="InterPro" id="IPR036291">
    <property type="entry name" value="NAD(P)-bd_dom_sf"/>
</dbReference>
<organism evidence="2 3">
    <name type="scientific">Paraburkholderia xenovorans (strain LB400)</name>
    <dbReference type="NCBI Taxonomy" id="266265"/>
    <lineage>
        <taxon>Bacteria</taxon>
        <taxon>Pseudomonadati</taxon>
        <taxon>Pseudomonadota</taxon>
        <taxon>Betaproteobacteria</taxon>
        <taxon>Burkholderiales</taxon>
        <taxon>Burkholderiaceae</taxon>
        <taxon>Paraburkholderia</taxon>
    </lineage>
</organism>
<reference evidence="2 3" key="1">
    <citation type="journal article" date="2006" name="Proc. Natl. Acad. Sci. U.S.A.">
        <title>Burkholderia xenovorans LB400 harbors a multi-replicon, 9.73-Mbp genome shaped for versatility.</title>
        <authorList>
            <person name="Chain P.S."/>
            <person name="Denef V.J."/>
            <person name="Konstantinidis K.T."/>
            <person name="Vergez L.M."/>
            <person name="Agullo L."/>
            <person name="Reyes V.L."/>
            <person name="Hauser L."/>
            <person name="Cordova M."/>
            <person name="Gomez L."/>
            <person name="Gonzalez M."/>
            <person name="Land M."/>
            <person name="Lao V."/>
            <person name="Larimer F."/>
            <person name="LiPuma J.J."/>
            <person name="Mahenthiralingam E."/>
            <person name="Malfatti S.A."/>
            <person name="Marx C.J."/>
            <person name="Parnell J.J."/>
            <person name="Ramette A."/>
            <person name="Richardson P."/>
            <person name="Seeger M."/>
            <person name="Smith D."/>
            <person name="Spilker T."/>
            <person name="Sul W.J."/>
            <person name="Tsoi T.V."/>
            <person name="Ulrich L.E."/>
            <person name="Zhulin I.B."/>
            <person name="Tiedje J.M."/>
        </authorList>
    </citation>
    <scope>NUCLEOTIDE SEQUENCE [LARGE SCALE GENOMIC DNA]</scope>
    <source>
        <strain evidence="2 3">LB400</strain>
    </source>
</reference>
<dbReference type="Pfam" id="PF13460">
    <property type="entry name" value="NAD_binding_10"/>
    <property type="match status" value="1"/>
</dbReference>
<keyword evidence="3" id="KW-1185">Reference proteome</keyword>
<dbReference type="PANTHER" id="PTHR15020">
    <property type="entry name" value="FLAVIN REDUCTASE-RELATED"/>
    <property type="match status" value="1"/>
</dbReference>
<proteinExistence type="predicted"/>
<evidence type="ECO:0000313" key="3">
    <source>
        <dbReference type="Proteomes" id="UP000001817"/>
    </source>
</evidence>
<dbReference type="KEGG" id="bxb:DR64_7255"/>
<accession>Q13PG4</accession>
<gene>
    <name evidence="2" type="ORF">Bxe_B1955</name>
</gene>
<dbReference type="AlphaFoldDB" id="Q13PG4"/>
<dbReference type="Gene3D" id="3.40.50.720">
    <property type="entry name" value="NAD(P)-binding Rossmann-like Domain"/>
    <property type="match status" value="1"/>
</dbReference>
<dbReference type="CDD" id="cd05243">
    <property type="entry name" value="SDR_a5"/>
    <property type="match status" value="1"/>
</dbReference>
<dbReference type="eggNOG" id="COG0702">
    <property type="taxonomic scope" value="Bacteria"/>
</dbReference>
<dbReference type="EMBL" id="CP000271">
    <property type="protein sequence ID" value="ABE34025.1"/>
    <property type="molecule type" value="Genomic_DNA"/>
</dbReference>
<sequence length="276" mass="29698">MTKRPDNLDSMVVVPPATVLAVGATGSIGRLVVAEALRQGYAVRALVRDEARAHRVLPPETQLVVGEVTSQEGLAKVANAVDAVVFTLGAGSLRGERAEAVDYGGVRNVLMALGHRKPRIALMTAIGVTKREDPRLGPLGGHDWKRRSERLVRASGCVYTIVRPGWFDYNEPDQQRLVLVQGDTRWASDTSDGVVSRLQVAETLVRSLSTPAAAFRTVELVTERGPAPHDFEALFAPLTADPPGAVDGVLDVDNMLPEKEPARIREQLAALRAAAH</sequence>
<dbReference type="RefSeq" id="WP_011491377.1">
    <property type="nucleotide sequence ID" value="NC_007952.1"/>
</dbReference>